<sequence>MWDETDERNCDVPEPTVEIPALCPGSYHCEPNNSCILFSDICNGQSDCADGFDEEHCDVTRVFDSIMDEKRQNVQWFLNRRSSSKLNKWGLQLPRAAVALYLSDGDFFAPDNKTGQEMRYELAIQLLHAILRTEQLALYVHALLVSCLNPRDFYGRDLVSDLRRRVDNSKYVSPMAVLVLCNAGDPMTNQDVIRLNKTYVSHHRTYWTEIQVLSTMALSCIAFKSNVSVDQSVVRQWTNAAKDITLRDAAEMNPRTVALVIQLMLGTNYSEGFNWRAAVEMIKDPLFLNSSNFLDKYYLIPILNNKGLTAVDRQHCGPFSYNGKNIVQADMWTQDLVNVQYTVWSDEEETVRRSWGIRMPPSSTLYDVILRVQKLEPTHTVKFNVVNGKPYVRSVSNVEEDPETDHYWFTYQRALKSADDHLQLVEDSPLDIRISENQEFILWYRNGMWNTNSYGSGEIP</sequence>
<name>A0AAV6ULA2_9ARAC</name>
<dbReference type="PANTHER" id="PTHR10559:SF18">
    <property type="entry name" value="TRANSCOBALAMIN II"/>
    <property type="match status" value="1"/>
</dbReference>
<reference evidence="3 4" key="1">
    <citation type="journal article" date="2022" name="Nat. Ecol. Evol.">
        <title>A masculinizing supergene underlies an exaggerated male reproductive morph in a spider.</title>
        <authorList>
            <person name="Hendrickx F."/>
            <person name="De Corte Z."/>
            <person name="Sonet G."/>
            <person name="Van Belleghem S.M."/>
            <person name="Kostlbacher S."/>
            <person name="Vangestel C."/>
        </authorList>
    </citation>
    <scope>NUCLEOTIDE SEQUENCE [LARGE SCALE GENOMIC DNA]</scope>
    <source>
        <strain evidence="3">W744_W776</strain>
    </source>
</reference>
<evidence type="ECO:0000256" key="1">
    <source>
        <dbReference type="ARBA" id="ARBA00023157"/>
    </source>
</evidence>
<dbReference type="PROSITE" id="PS01209">
    <property type="entry name" value="LDLRA_1"/>
    <property type="match status" value="1"/>
</dbReference>
<dbReference type="AlphaFoldDB" id="A0AAV6ULA2"/>
<dbReference type="InterPro" id="IPR051588">
    <property type="entry name" value="Cobalamin_Transport"/>
</dbReference>
<dbReference type="InterPro" id="IPR036055">
    <property type="entry name" value="LDL_receptor-like_sf"/>
</dbReference>
<proteinExistence type="predicted"/>
<dbReference type="PROSITE" id="PS50068">
    <property type="entry name" value="LDLRA_2"/>
    <property type="match status" value="1"/>
</dbReference>
<dbReference type="Gene3D" id="4.10.400.10">
    <property type="entry name" value="Low-density Lipoprotein Receptor"/>
    <property type="match status" value="1"/>
</dbReference>
<dbReference type="Proteomes" id="UP000827092">
    <property type="component" value="Unassembled WGS sequence"/>
</dbReference>
<dbReference type="Gene3D" id="1.50.10.20">
    <property type="match status" value="1"/>
</dbReference>
<keyword evidence="1 2" id="KW-1015">Disulfide bond</keyword>
<comment type="caution">
    <text evidence="3">The sequence shown here is derived from an EMBL/GenBank/DDBJ whole genome shotgun (WGS) entry which is preliminary data.</text>
</comment>
<protein>
    <submittedName>
        <fullName evidence="3">Uncharacterized protein</fullName>
    </submittedName>
</protein>
<dbReference type="Gene3D" id="2.170.130.30">
    <property type="match status" value="1"/>
</dbReference>
<evidence type="ECO:0000256" key="2">
    <source>
        <dbReference type="PROSITE-ProRule" id="PRU00124"/>
    </source>
</evidence>
<dbReference type="SUPFAM" id="SSF57424">
    <property type="entry name" value="LDL receptor-like module"/>
    <property type="match status" value="1"/>
</dbReference>
<organism evidence="3 4">
    <name type="scientific">Oedothorax gibbosus</name>
    <dbReference type="NCBI Taxonomy" id="931172"/>
    <lineage>
        <taxon>Eukaryota</taxon>
        <taxon>Metazoa</taxon>
        <taxon>Ecdysozoa</taxon>
        <taxon>Arthropoda</taxon>
        <taxon>Chelicerata</taxon>
        <taxon>Arachnida</taxon>
        <taxon>Araneae</taxon>
        <taxon>Araneomorphae</taxon>
        <taxon>Entelegynae</taxon>
        <taxon>Araneoidea</taxon>
        <taxon>Linyphiidae</taxon>
        <taxon>Erigoninae</taxon>
        <taxon>Oedothorax</taxon>
    </lineage>
</organism>
<dbReference type="EMBL" id="JAFNEN010000373">
    <property type="protein sequence ID" value="KAG8184436.1"/>
    <property type="molecule type" value="Genomic_DNA"/>
</dbReference>
<dbReference type="GO" id="GO:0015889">
    <property type="term" value="P:cobalamin transport"/>
    <property type="evidence" value="ECO:0007669"/>
    <property type="project" value="TreeGrafter"/>
</dbReference>
<dbReference type="InterPro" id="IPR002172">
    <property type="entry name" value="LDrepeatLR_classA_rpt"/>
</dbReference>
<keyword evidence="4" id="KW-1185">Reference proteome</keyword>
<dbReference type="GO" id="GO:0005615">
    <property type="term" value="C:extracellular space"/>
    <property type="evidence" value="ECO:0007669"/>
    <property type="project" value="TreeGrafter"/>
</dbReference>
<dbReference type="SMART" id="SM00192">
    <property type="entry name" value="LDLa"/>
    <property type="match status" value="1"/>
</dbReference>
<dbReference type="InterPro" id="IPR023415">
    <property type="entry name" value="LDLR_class-A_CS"/>
</dbReference>
<dbReference type="CDD" id="cd00112">
    <property type="entry name" value="LDLa"/>
    <property type="match status" value="1"/>
</dbReference>
<feature type="disulfide bond" evidence="2">
    <location>
        <begin position="42"/>
        <end position="57"/>
    </location>
</feature>
<accession>A0AAV6ULA2</accession>
<feature type="disulfide bond" evidence="2">
    <location>
        <begin position="23"/>
        <end position="35"/>
    </location>
</feature>
<evidence type="ECO:0000313" key="4">
    <source>
        <dbReference type="Proteomes" id="UP000827092"/>
    </source>
</evidence>
<dbReference type="PANTHER" id="PTHR10559">
    <property type="entry name" value="TRANSCOBALAMIN-1/GASTRIC INTRINSIC FACTOR"/>
    <property type="match status" value="1"/>
</dbReference>
<evidence type="ECO:0000313" key="3">
    <source>
        <dbReference type="EMBL" id="KAG8184436.1"/>
    </source>
</evidence>
<gene>
    <name evidence="3" type="ORF">JTE90_026354</name>
</gene>
<dbReference type="GO" id="GO:0031419">
    <property type="term" value="F:cobalamin binding"/>
    <property type="evidence" value="ECO:0007669"/>
    <property type="project" value="TreeGrafter"/>
</dbReference>
<comment type="caution">
    <text evidence="2">Lacks conserved residue(s) required for the propagation of feature annotation.</text>
</comment>